<dbReference type="KEGG" id="bph:Bphy_2569"/>
<dbReference type="RefSeq" id="WP_012401943.1">
    <property type="nucleotide sequence ID" value="NC_010622.1"/>
</dbReference>
<evidence type="ECO:0000256" key="1">
    <source>
        <dbReference type="SAM" id="MobiDB-lite"/>
    </source>
</evidence>
<dbReference type="AlphaFoldDB" id="B2JGV7"/>
<dbReference type="eggNOG" id="ENOG5030WNZ">
    <property type="taxonomic scope" value="Bacteria"/>
</dbReference>
<accession>B2JGV7</accession>
<proteinExistence type="predicted"/>
<organism evidence="2 3">
    <name type="scientific">Paraburkholderia phymatum (strain DSM 17167 / CIP 108236 / LMG 21445 / STM815)</name>
    <name type="common">Burkholderia phymatum</name>
    <dbReference type="NCBI Taxonomy" id="391038"/>
    <lineage>
        <taxon>Bacteria</taxon>
        <taxon>Pseudomonadati</taxon>
        <taxon>Pseudomonadota</taxon>
        <taxon>Betaproteobacteria</taxon>
        <taxon>Burkholderiales</taxon>
        <taxon>Burkholderiaceae</taxon>
        <taxon>Paraburkholderia</taxon>
    </lineage>
</organism>
<dbReference type="STRING" id="391038.Bphy_2569"/>
<dbReference type="EMBL" id="CP001043">
    <property type="protein sequence ID" value="ACC71741.1"/>
    <property type="molecule type" value="Genomic_DNA"/>
</dbReference>
<dbReference type="OrthoDB" id="9111592at2"/>
<keyword evidence="3" id="KW-1185">Reference proteome</keyword>
<feature type="region of interest" description="Disordered" evidence="1">
    <location>
        <begin position="145"/>
        <end position="164"/>
    </location>
</feature>
<evidence type="ECO:0000313" key="2">
    <source>
        <dbReference type="EMBL" id="ACC71741.1"/>
    </source>
</evidence>
<protein>
    <submittedName>
        <fullName evidence="2">Uncharacterized protein</fullName>
    </submittedName>
</protein>
<reference evidence="3" key="1">
    <citation type="journal article" date="2014" name="Stand. Genomic Sci.">
        <title>Complete genome sequence of Burkholderia phymatum STM815(T), a broad host range and efficient nitrogen-fixing symbiont of Mimosa species.</title>
        <authorList>
            <person name="Moulin L."/>
            <person name="Klonowska A."/>
            <person name="Caroline B."/>
            <person name="Booth K."/>
            <person name="Vriezen J.A."/>
            <person name="Melkonian R."/>
            <person name="James E.K."/>
            <person name="Young J.P."/>
            <person name="Bena G."/>
            <person name="Hauser L."/>
            <person name="Land M."/>
            <person name="Kyrpides N."/>
            <person name="Bruce D."/>
            <person name="Chain P."/>
            <person name="Copeland A."/>
            <person name="Pitluck S."/>
            <person name="Woyke T."/>
            <person name="Lizotte-Waniewski M."/>
            <person name="Bristow J."/>
            <person name="Riley M."/>
        </authorList>
    </citation>
    <scope>NUCLEOTIDE SEQUENCE [LARGE SCALE GENOMIC DNA]</scope>
    <source>
        <strain evidence="3">DSM 17167 / CIP 108236 / LMG 21445 / STM815</strain>
    </source>
</reference>
<evidence type="ECO:0000313" key="3">
    <source>
        <dbReference type="Proteomes" id="UP000001192"/>
    </source>
</evidence>
<gene>
    <name evidence="2" type="ordered locus">Bphy_2569</name>
</gene>
<sequence>MKVFLLSDLVVHELISMRFAGTWLTADQFQESARLWVCRHGFGDQLSKGFLATLRSEAVQIAERLMRDDGAQGQAWPLERLMFDIHDVNYAEPLSANALAASLETCRSKLCGCWSERTGQGDAKERRESAWRCPSALRQLLCKTPTAHGKPRGTDIAGANEREA</sequence>
<dbReference type="HOGENOM" id="CLU_1666120_0_0_4"/>
<name>B2JGV7_PARP8</name>
<dbReference type="Proteomes" id="UP000001192">
    <property type="component" value="Chromosome 1"/>
</dbReference>